<feature type="coiled-coil region" evidence="12">
    <location>
        <begin position="993"/>
        <end position="1061"/>
    </location>
</feature>
<evidence type="ECO:0000256" key="1">
    <source>
        <dbReference type="ARBA" id="ARBA00004123"/>
    </source>
</evidence>
<feature type="compositionally biased region" description="Basic and acidic residues" evidence="13">
    <location>
        <begin position="385"/>
        <end position="414"/>
    </location>
</feature>
<evidence type="ECO:0000256" key="12">
    <source>
        <dbReference type="SAM" id="Coils"/>
    </source>
</evidence>
<dbReference type="InterPro" id="IPR027417">
    <property type="entry name" value="P-loop_NTPase"/>
</dbReference>
<dbReference type="OrthoDB" id="5575062at2759"/>
<feature type="coiled-coil region" evidence="12">
    <location>
        <begin position="630"/>
        <end position="755"/>
    </location>
</feature>
<dbReference type="GO" id="GO:0051301">
    <property type="term" value="P:cell division"/>
    <property type="evidence" value="ECO:0007669"/>
    <property type="project" value="UniProtKB-KW"/>
</dbReference>
<feature type="coiled-coil region" evidence="12">
    <location>
        <begin position="124"/>
        <end position="172"/>
    </location>
</feature>
<dbReference type="InterPro" id="IPR036277">
    <property type="entry name" value="SMC_hinge_sf"/>
</dbReference>
<dbReference type="PANTHER" id="PTHR18937">
    <property type="entry name" value="STRUCTURAL MAINTENANCE OF CHROMOSOMES SMC FAMILY MEMBER"/>
    <property type="match status" value="1"/>
</dbReference>
<keyword evidence="8" id="KW-0226">DNA condensation</keyword>
<feature type="coiled-coil region" evidence="12">
    <location>
        <begin position="792"/>
        <end position="875"/>
    </location>
</feature>
<keyword evidence="3" id="KW-0132">Cell division</keyword>
<accession>A0A642V5Y4</accession>
<dbReference type="Gene3D" id="1.20.1060.20">
    <property type="match status" value="1"/>
</dbReference>
<evidence type="ECO:0000256" key="10">
    <source>
        <dbReference type="ARBA" id="ARBA00023306"/>
    </source>
</evidence>
<evidence type="ECO:0000313" key="15">
    <source>
        <dbReference type="EMBL" id="KAA8915430.1"/>
    </source>
</evidence>
<evidence type="ECO:0000256" key="13">
    <source>
        <dbReference type="SAM" id="MobiDB-lite"/>
    </source>
</evidence>
<evidence type="ECO:0000256" key="5">
    <source>
        <dbReference type="ARBA" id="ARBA00022776"/>
    </source>
</evidence>
<proteinExistence type="inferred from homology"/>
<keyword evidence="10" id="KW-0131">Cell cycle</keyword>
<dbReference type="Gene3D" id="1.10.287.2610">
    <property type="match status" value="1"/>
</dbReference>
<comment type="subcellular location">
    <subcellularLocation>
        <location evidence="1 11">Nucleus</location>
    </subcellularLocation>
</comment>
<feature type="region of interest" description="Disordered" evidence="13">
    <location>
        <begin position="380"/>
        <end position="418"/>
    </location>
</feature>
<dbReference type="Proteomes" id="UP000761534">
    <property type="component" value="Unassembled WGS sequence"/>
</dbReference>
<dbReference type="GO" id="GO:0005524">
    <property type="term" value="F:ATP binding"/>
    <property type="evidence" value="ECO:0007669"/>
    <property type="project" value="UniProtKB-KW"/>
</dbReference>
<gene>
    <name evidence="15" type="ORF">TRICI_002420</name>
</gene>
<feature type="domain" description="SMC hinge" evidence="14">
    <location>
        <begin position="477"/>
        <end position="590"/>
    </location>
</feature>
<keyword evidence="7 12" id="KW-0175">Coiled coil</keyword>
<evidence type="ECO:0000256" key="6">
    <source>
        <dbReference type="ARBA" id="ARBA00022840"/>
    </source>
</evidence>
<dbReference type="AlphaFoldDB" id="A0A642V5Y4"/>
<dbReference type="Pfam" id="PF02463">
    <property type="entry name" value="SMC_N"/>
    <property type="match status" value="1"/>
</dbReference>
<name>A0A642V5Y4_9ASCO</name>
<dbReference type="EMBL" id="SWFS01000164">
    <property type="protein sequence ID" value="KAA8915430.1"/>
    <property type="molecule type" value="Genomic_DNA"/>
</dbReference>
<evidence type="ECO:0000256" key="4">
    <source>
        <dbReference type="ARBA" id="ARBA00022741"/>
    </source>
</evidence>
<evidence type="ECO:0000259" key="14">
    <source>
        <dbReference type="SMART" id="SM00968"/>
    </source>
</evidence>
<dbReference type="SUPFAM" id="SSF57997">
    <property type="entry name" value="Tropomyosin"/>
    <property type="match status" value="2"/>
</dbReference>
<evidence type="ECO:0000256" key="2">
    <source>
        <dbReference type="ARBA" id="ARBA00006005"/>
    </source>
</evidence>
<keyword evidence="16" id="KW-1185">Reference proteome</keyword>
<dbReference type="VEuPathDB" id="FungiDB:TRICI_002420"/>
<dbReference type="Pfam" id="PF06470">
    <property type="entry name" value="SMC_hinge"/>
    <property type="match status" value="1"/>
</dbReference>
<feature type="region of interest" description="Disordered" evidence="13">
    <location>
        <begin position="911"/>
        <end position="984"/>
    </location>
</feature>
<protein>
    <recommendedName>
        <fullName evidence="11">Structural maintenance of chromosomes protein</fullName>
    </recommendedName>
</protein>
<dbReference type="Gene3D" id="3.30.70.1620">
    <property type="match status" value="1"/>
</dbReference>
<dbReference type="Gene3D" id="3.40.50.300">
    <property type="entry name" value="P-loop containing nucleotide triphosphate hydrolases"/>
    <property type="match status" value="2"/>
</dbReference>
<evidence type="ECO:0000256" key="8">
    <source>
        <dbReference type="ARBA" id="ARBA00023067"/>
    </source>
</evidence>
<sequence length="1221" mass="139062">MRHTKISSLIHSSSSQPNCTSCSVEVHFQDVLDNPDGTTVPVEGTELIVSRKAFKNNSSRYFINDSESNFTDVTTLLRNRGIDLDHKRFLILQGEVESISQMKAKAENDNDDGLLEYLEDIIGTSDYKKAIEEAQSQVENLNDDCAEKSNRLQIVEKELNNLEGTKNEIIRHLEIENELTMKKSALLQLYIYVCNKRIQLSNNVIEEQQTKLQQELEKTSTNKDQVDQLKQDHKTRSKELDGMKKKVQEMSKKLSKHEIEKVQVEEKKKHLDSKRKKLERAIESAQHTRNESQTWLDSYVEETDRLKNQVSELEQSLKKETAALEKIQEQLKDKTQVFTDEIEKIQRELEPWRSKISAKESEIEVAQSQVDILRERAASAQASLDESKEKMESIKNQGRRKERDLEGLKEEQERVSSQIELGTTECGSASEKLEKMKKKLSAMQQHLSSARESASSAKSQNKVLAGLTKLSNSGRIEGFHGRLGALGTIDQKYDVAVSTACPALDNIVVGTVETGQQCVEYLRKNNLGRANFILLNRLPKRDLSPIETPENVPRLFDLVKPRDDKFAPAFFSVMTNTLVAKDAEQARRIAYGKKRYRVVALDGTLIDTSGTMSGGGNTKKSGAMKDKIEESVSEETIKEMEEEVSAYEERVNLAESKYSEMDNALRELKERKPQVELEISKTELEIQTLTKSLQDAHKQHKELVAEGKKEASAAAAVEKELQEAEKVVVQKEGELDDLKSQTKDLEQRIADLQEKIMDAGGVNLRMQKSKVDSIKEQMELCNTRLSNGVMDRTKAENDVKKQTRIIESSEKEIVESEEENERLGSTLKEMIGLVSQLETEVESANDVVEEKQEALDELKAELDEKQKQIDSIRSVEIEIKNTIEQHQKSLRDDNHSRSKWQEQLSNLSLHNIAELKSLPTNNTKPAESKKTPEQEEEQVQPAEDEDDQAQSAEKEDDQTQPAEEEDDPNRMEEDDPEEKSEEQDAHLFEYSADELAEMDKETLKQEIAGLEELNENAKIDMQVLKDYKRRVEEYESRKSVLNEAVASRDAVKKQCDDLRQRRLDEFMTGFNAISLKLKEMYQMITMGGNAELELVDSLDPFSEGIIFSVMPPKKSWRNISNLSGGEKTLSSLALVFALHHYKPTPLYVMDEIDAALDFRNVSIVATYINERTKNGQFIVISLRNNMFELARQLVGIYKVNNMTKSIALENKNFLEDETSNE</sequence>
<keyword evidence="4" id="KW-0547">Nucleotide-binding</keyword>
<comment type="caution">
    <text evidence="15">The sequence shown here is derived from an EMBL/GenBank/DDBJ whole genome shotgun (WGS) entry which is preliminary data.</text>
</comment>
<evidence type="ECO:0000313" key="16">
    <source>
        <dbReference type="Proteomes" id="UP000761534"/>
    </source>
</evidence>
<dbReference type="SMART" id="SM00968">
    <property type="entry name" value="SMC_hinge"/>
    <property type="match status" value="1"/>
</dbReference>
<dbReference type="PIRSF" id="PIRSF005719">
    <property type="entry name" value="SMC"/>
    <property type="match status" value="1"/>
</dbReference>
<dbReference type="FunFam" id="3.40.50.300:FF:000481">
    <property type="entry name" value="Structural maintenance of chromosomes 4"/>
    <property type="match status" value="1"/>
</dbReference>
<keyword evidence="6" id="KW-0067">ATP-binding</keyword>
<reference evidence="15" key="1">
    <citation type="journal article" date="2019" name="G3 (Bethesda)">
        <title>Genome Assemblies of Two Rare Opportunistic Yeast Pathogens: Diutina rugosa (syn. Candida rugosa) and Trichomonascus ciferrii (syn. Candida ciferrii).</title>
        <authorList>
            <person name="Mixao V."/>
            <person name="Saus E."/>
            <person name="Hansen A.P."/>
            <person name="Lass-Florl C."/>
            <person name="Gabaldon T."/>
        </authorList>
    </citation>
    <scope>NUCLEOTIDE SEQUENCE</scope>
    <source>
        <strain evidence="15">CBS 4856</strain>
    </source>
</reference>
<evidence type="ECO:0000256" key="3">
    <source>
        <dbReference type="ARBA" id="ARBA00022618"/>
    </source>
</evidence>
<keyword evidence="9 11" id="KW-0539">Nucleus</keyword>
<dbReference type="InterPro" id="IPR010935">
    <property type="entry name" value="SMC_hinge"/>
</dbReference>
<dbReference type="SUPFAM" id="SSF75553">
    <property type="entry name" value="Smc hinge domain"/>
    <property type="match status" value="1"/>
</dbReference>
<dbReference type="GO" id="GO:0016887">
    <property type="term" value="F:ATP hydrolysis activity"/>
    <property type="evidence" value="ECO:0007669"/>
    <property type="project" value="InterPro"/>
</dbReference>
<evidence type="ECO:0000256" key="11">
    <source>
        <dbReference type="PIRNR" id="PIRNR005719"/>
    </source>
</evidence>
<dbReference type="PANTHER" id="PTHR18937:SF172">
    <property type="entry name" value="STRUCTURAL MAINTENANCE OF CHROMOSOMES PROTEIN"/>
    <property type="match status" value="1"/>
</dbReference>
<dbReference type="GO" id="GO:0000796">
    <property type="term" value="C:condensin complex"/>
    <property type="evidence" value="ECO:0007669"/>
    <property type="project" value="TreeGrafter"/>
</dbReference>
<dbReference type="SUPFAM" id="SSF52540">
    <property type="entry name" value="P-loop containing nucleoside triphosphate hydrolases"/>
    <property type="match status" value="1"/>
</dbReference>
<dbReference type="InterPro" id="IPR024704">
    <property type="entry name" value="SMC"/>
</dbReference>
<dbReference type="GO" id="GO:0005634">
    <property type="term" value="C:nucleus"/>
    <property type="evidence" value="ECO:0007669"/>
    <property type="project" value="UniProtKB-SubCell"/>
</dbReference>
<dbReference type="InterPro" id="IPR003395">
    <property type="entry name" value="RecF/RecN/SMC_N"/>
</dbReference>
<feature type="compositionally biased region" description="Acidic residues" evidence="13">
    <location>
        <begin position="934"/>
        <end position="981"/>
    </location>
</feature>
<keyword evidence="5" id="KW-0498">Mitosis</keyword>
<dbReference type="GO" id="GO:0007076">
    <property type="term" value="P:mitotic chromosome condensation"/>
    <property type="evidence" value="ECO:0007669"/>
    <property type="project" value="UniProtKB-ARBA"/>
</dbReference>
<evidence type="ECO:0000256" key="9">
    <source>
        <dbReference type="ARBA" id="ARBA00023242"/>
    </source>
</evidence>
<organism evidence="15 16">
    <name type="scientific">Trichomonascus ciferrii</name>
    <dbReference type="NCBI Taxonomy" id="44093"/>
    <lineage>
        <taxon>Eukaryota</taxon>
        <taxon>Fungi</taxon>
        <taxon>Dikarya</taxon>
        <taxon>Ascomycota</taxon>
        <taxon>Saccharomycotina</taxon>
        <taxon>Dipodascomycetes</taxon>
        <taxon>Dipodascales</taxon>
        <taxon>Trichomonascaceae</taxon>
        <taxon>Trichomonascus</taxon>
        <taxon>Trichomonascus ciferrii complex</taxon>
    </lineage>
</organism>
<comment type="similarity">
    <text evidence="2">Belongs to the SMC family. SMC4 subfamily.</text>
</comment>
<feature type="region of interest" description="Disordered" evidence="13">
    <location>
        <begin position="216"/>
        <end position="239"/>
    </location>
</feature>
<evidence type="ECO:0000256" key="7">
    <source>
        <dbReference type="ARBA" id="ARBA00023054"/>
    </source>
</evidence>